<dbReference type="PROSITE" id="PS51981">
    <property type="entry name" value="ZF_RZ"/>
    <property type="match status" value="1"/>
</dbReference>
<feature type="domain" description="RZ-type" evidence="11">
    <location>
        <begin position="2125"/>
        <end position="2198"/>
    </location>
</feature>
<sequence>MSQRGRGSCRNFATTGRCRFGDRCRFQHIRDQSPSSSDLRSPQSPARQNVAAGAPYRVCNYYWTTGNCSRGFECSFKHERSPATASAAAPATEEQDEDPDIFSVEGLAAGNGVTRDEGYSLTPSDAHNHLKNFLADNFRFDNASRVQGFVRILASINDRNKAWNSESAQAFLDAVVNGNALLRIGDVLRFEPVDTAIGHGRGALSFQKGYFPILQYFASNLVLKTTMHKNINHLYIMLKNNYDIFRTVLHTSLGKMIQAKSWKDPTVGIPQSLQNSLDGVTVFQTISTVLYQLFTRFKDAVRDHPDIVQLVLDLAAWFDSWADDISANSPRFNDPLSSSPPNIRKLTISRLEEEIARLKTIVRRESETAERLRRPTTRVVLSLAQRREALYSQLAQTYDPPGSLRPGGPRHDNDMDKIADIRIAPTHGELLSPVAPYLPVFLPDAPHHLPTSSMDRHLDIQFRLLREELIATTRSSLAAIQADLDVMWRPRRRGQRPLTKLEEILKTNGGAYRTTGYDSVFFQVYTGVEFSPVKAERRNLTVGLSFDTPDHRNARDKDWKKRVDYWEHSKRLQSGSLVALLIVSHGSARIFLGVVSSFSGDIAESAKASAEQVQIRISFFDAEVELMALRKETLSVAGNASRFALLIDNNVMFEASRPFLERLQTIEPTEIPFARYIAHSGSLDNVPLNPPRYAMTPRFTYKLDCLAKPGHAGRIQALNILQPGANDIARRQLRDHSVLDPSQIEAVVNTFNREVSLIQGPPGTGKSYTAKETLRVLFASKIRPIVLIAYTNHALDHMLTSVLDAKITTKLVRLGSRSSDERIAEYTLDKLEKVAGGSDMLSRPMRRQYAAMKELEEQMQKVMESIQLPTLTWEKIEEYLTIHCPEHAEHLEGPPYWITALTEQLWKEETENGEWITQPKGKKKTDNHLARTLYGFWKNGTEIDFIKPRPATQPAQAATHDPEVKTFFQLLGFDTLPPVPGTSRPISTLLETANVWQMSQTERILLAAEWERRIRELAYNSHLNRYEELRERYKAVCQEYTDMKDEARRRLLSQTDLIGCTTTGAAKLTSLLSNISPRVLMVEEAGQVLEAHILTSLVSSVHHLICIGDPQQLRPNLATFALSMDSERGKQLFKFDRSLMERLADGGLPMSQINMQRRMRPEISHFIRTILYPTLDDHAVVQSYPHVSGMLKDVLFFTHTNRENGSDDSVSKYNDFEVEMIRDLVLYFLRQGVYNGAGDIAVLCAYLGQLQKVRAALQNLKIAVSVDERDQDQLARQGIDEETAYEEVLVAKHVRLGTVDIFQGQEAKIVIVSLVRNSGTYETGSASIGFLKSSNRINVALSRAKHGLYIMGNAANLRKNETWSTILNEMEARDQVVHGVPIVCPRHPDQVRTITKAGELSRLSPGGGCLLPCAFRLACGHICPSACHFAVDNHSNTKCMERCTRTPCPRSHPCSKRCSDDCGDCEFPMYGIKLPCGHIKDHVPCHMMETLAEVKCQEPVRKQLTRCEHSATIQCCKDPGTVSCSELCGGVLSCCSKTCKSACSDCQASTLLASAVPQATTTRITRDQHKPHPCDRPLYCQHPCGLDCSQDHHCNTKCKQDCRQECIHHRCPKSCHEPCAPCMEPCPWFCAHQSCPVACGSICSRLPCDEPCMNQLSCGHPCPSVCGEPCANQICIVCLPAERRADIVDFIMQRRLDEVDLSSSDPSERLIALACGHIFTVETLDGHCGMPSYYEVDPLGRFISTKAPPINYQSPPTCPACRGPITALRYGRVTKRATLDILEQNVASRMSSSLEDLSPAMEQLASDLHTMQELAKILRKADEVPDSESMRARDAQGKSTEPLSPALLTQNSMVTVHGLDKDEAKAWQDIVKGLVKLYRRTVNVANTRGAHVKAYEAALTTLYHMEMAAIADDPSRASDTPEQTAFEAVNMKVGQPPHKADTRFQIDAYLLSLELRFMLAQVASSRVQALPVASDNTHRQRWTSFIDFVLESCVADAGKALTMAQKSSASRQAARSAVYIIRSEFERFRSQIIEERAEMARTGELTAARRQILVAKVKAKSSEMSNAVSRREGEYIRSRPSQSMRGLIEERAWFKENCGRKVERWREECLELEKVMSSDKFYQPLSLQEREDIVKAFGFSHRGHFYNCENGHTFVITECGGAMQNAVCPECRAPIGGMGHQLNSSNTRAREFEDIARIHGSADGAFPWTRDA</sequence>
<evidence type="ECO:0000256" key="5">
    <source>
        <dbReference type="ARBA" id="ARBA00022833"/>
    </source>
</evidence>
<dbReference type="EMBL" id="JADCUA010000002">
    <property type="protein sequence ID" value="KAH9842872.1"/>
    <property type="molecule type" value="Genomic_DNA"/>
</dbReference>
<keyword evidence="4 7" id="KW-0863">Zinc-finger</keyword>
<feature type="domain" description="C3H1-type" evidence="10">
    <location>
        <begin position="53"/>
        <end position="81"/>
    </location>
</feature>
<feature type="zinc finger region" description="C3H1-type" evidence="7">
    <location>
        <begin position="3"/>
        <end position="31"/>
    </location>
</feature>
<keyword evidence="6" id="KW-0391">Immunity</keyword>
<evidence type="ECO:0000256" key="6">
    <source>
        <dbReference type="ARBA" id="ARBA00022859"/>
    </source>
</evidence>
<feature type="zinc finger region" description="C3H1-type" evidence="7">
    <location>
        <begin position="53"/>
        <end position="81"/>
    </location>
</feature>
<feature type="domain" description="C3H1-type" evidence="10">
    <location>
        <begin position="3"/>
        <end position="31"/>
    </location>
</feature>
<dbReference type="InterPro" id="IPR036855">
    <property type="entry name" value="Znf_CCCH_sf"/>
</dbReference>
<organism evidence="12 13">
    <name type="scientific">Rhodofomes roseus</name>
    <dbReference type="NCBI Taxonomy" id="34475"/>
    <lineage>
        <taxon>Eukaryota</taxon>
        <taxon>Fungi</taxon>
        <taxon>Dikarya</taxon>
        <taxon>Basidiomycota</taxon>
        <taxon>Agaricomycotina</taxon>
        <taxon>Agaricomycetes</taxon>
        <taxon>Polyporales</taxon>
        <taxon>Rhodofomes</taxon>
    </lineage>
</organism>
<evidence type="ECO:0000256" key="1">
    <source>
        <dbReference type="ARBA" id="ARBA00004496"/>
    </source>
</evidence>
<dbReference type="GeneID" id="71997861"/>
<dbReference type="Pfam" id="PF20173">
    <property type="entry name" value="ZnF_RZ-type"/>
    <property type="match status" value="1"/>
</dbReference>
<evidence type="ECO:0000256" key="2">
    <source>
        <dbReference type="ARBA" id="ARBA00022490"/>
    </source>
</evidence>
<evidence type="ECO:0000256" key="9">
    <source>
        <dbReference type="SAM" id="MobiDB-lite"/>
    </source>
</evidence>
<dbReference type="RefSeq" id="XP_047783919.1">
    <property type="nucleotide sequence ID" value="XM_047917129.1"/>
</dbReference>
<keyword evidence="3 7" id="KW-0479">Metal-binding</keyword>
<dbReference type="InterPro" id="IPR045055">
    <property type="entry name" value="DNA2/NAM7-like"/>
</dbReference>
<feature type="coiled-coil region" evidence="8">
    <location>
        <begin position="1019"/>
        <end position="1050"/>
    </location>
</feature>
<keyword evidence="5 7" id="KW-0862">Zinc</keyword>
<evidence type="ECO:0000313" key="13">
    <source>
        <dbReference type="Proteomes" id="UP000814176"/>
    </source>
</evidence>
<dbReference type="SMART" id="SM00356">
    <property type="entry name" value="ZnF_C3H1"/>
    <property type="match status" value="2"/>
</dbReference>
<dbReference type="InterPro" id="IPR041677">
    <property type="entry name" value="DNA2/NAM7_AAA_11"/>
</dbReference>
<dbReference type="InterPro" id="IPR047187">
    <property type="entry name" value="SF1_C_Upf1"/>
</dbReference>
<dbReference type="Proteomes" id="UP000814176">
    <property type="component" value="Unassembled WGS sequence"/>
</dbReference>
<dbReference type="Pfam" id="PF18044">
    <property type="entry name" value="zf-CCCH_4"/>
    <property type="match status" value="1"/>
</dbReference>
<proteinExistence type="predicted"/>
<dbReference type="Pfam" id="PF13087">
    <property type="entry name" value="AAA_12"/>
    <property type="match status" value="1"/>
</dbReference>
<keyword evidence="13" id="KW-1185">Reference proteome</keyword>
<feature type="compositionally biased region" description="Basic and acidic residues" evidence="9">
    <location>
        <begin position="1821"/>
        <end position="1836"/>
    </location>
</feature>
<comment type="subcellular location">
    <subcellularLocation>
        <location evidence="1">Cytoplasm</location>
    </subcellularLocation>
</comment>
<dbReference type="InterPro" id="IPR041367">
    <property type="entry name" value="Znf-CCCH_4"/>
</dbReference>
<comment type="caution">
    <text evidence="12">The sequence shown here is derived from an EMBL/GenBank/DDBJ whole genome shotgun (WGS) entry which is preliminary data.</text>
</comment>
<dbReference type="PANTHER" id="PTHR10887">
    <property type="entry name" value="DNA2/NAM7 HELICASE FAMILY"/>
    <property type="match status" value="1"/>
</dbReference>
<dbReference type="Gene3D" id="3.40.50.300">
    <property type="entry name" value="P-loop containing nucleotide triphosphate hydrolases"/>
    <property type="match status" value="3"/>
</dbReference>
<keyword evidence="8" id="KW-0175">Coiled coil</keyword>
<dbReference type="InterPro" id="IPR027417">
    <property type="entry name" value="P-loop_NTPase"/>
</dbReference>
<protein>
    <recommendedName>
        <fullName evidence="14">NFX1-type zinc finger-containing protein 1</fullName>
    </recommendedName>
</protein>
<dbReference type="InterPro" id="IPR041679">
    <property type="entry name" value="DNA2/NAM7-like_C"/>
</dbReference>
<dbReference type="SUPFAM" id="SSF52540">
    <property type="entry name" value="P-loop containing nucleoside triphosphate hydrolases"/>
    <property type="match status" value="1"/>
</dbReference>
<dbReference type="SUPFAM" id="SSF90229">
    <property type="entry name" value="CCCH zinc finger"/>
    <property type="match status" value="1"/>
</dbReference>
<dbReference type="Pfam" id="PF13086">
    <property type="entry name" value="AAA_11"/>
    <property type="match status" value="1"/>
</dbReference>
<accession>A0ABQ8KUV9</accession>
<dbReference type="CDD" id="cd18808">
    <property type="entry name" value="SF1_C_Upf1"/>
    <property type="match status" value="1"/>
</dbReference>
<evidence type="ECO:0000259" key="11">
    <source>
        <dbReference type="PROSITE" id="PS51981"/>
    </source>
</evidence>
<dbReference type="InterPro" id="IPR000571">
    <property type="entry name" value="Znf_CCCH"/>
</dbReference>
<evidence type="ECO:0000259" key="10">
    <source>
        <dbReference type="PROSITE" id="PS50103"/>
    </source>
</evidence>
<dbReference type="CDD" id="cd06008">
    <property type="entry name" value="NF-X1-zinc-finger"/>
    <property type="match status" value="1"/>
</dbReference>
<dbReference type="PANTHER" id="PTHR10887:SF341">
    <property type="entry name" value="NFX1-TYPE ZINC FINGER-CONTAINING PROTEIN 1"/>
    <property type="match status" value="1"/>
</dbReference>
<dbReference type="PROSITE" id="PS50103">
    <property type="entry name" value="ZF_C3H1"/>
    <property type="match status" value="2"/>
</dbReference>
<evidence type="ECO:0000256" key="4">
    <source>
        <dbReference type="ARBA" id="ARBA00022771"/>
    </source>
</evidence>
<feature type="region of interest" description="Disordered" evidence="9">
    <location>
        <begin position="1821"/>
        <end position="1843"/>
    </location>
</feature>
<keyword evidence="2" id="KW-0963">Cytoplasm</keyword>
<evidence type="ECO:0000313" key="12">
    <source>
        <dbReference type="EMBL" id="KAH9842872.1"/>
    </source>
</evidence>
<dbReference type="InterPro" id="IPR046439">
    <property type="entry name" value="ZF_RZ_dom"/>
</dbReference>
<name>A0ABQ8KUV9_9APHY</name>
<reference evidence="12 13" key="1">
    <citation type="journal article" date="2021" name="Environ. Microbiol.">
        <title>Gene family expansions and transcriptome signatures uncover fungal adaptations to wood decay.</title>
        <authorList>
            <person name="Hage H."/>
            <person name="Miyauchi S."/>
            <person name="Viragh M."/>
            <person name="Drula E."/>
            <person name="Min B."/>
            <person name="Chaduli D."/>
            <person name="Navarro D."/>
            <person name="Favel A."/>
            <person name="Norest M."/>
            <person name="Lesage-Meessen L."/>
            <person name="Balint B."/>
            <person name="Merenyi Z."/>
            <person name="de Eugenio L."/>
            <person name="Morin E."/>
            <person name="Martinez A.T."/>
            <person name="Baldrian P."/>
            <person name="Stursova M."/>
            <person name="Martinez M.J."/>
            <person name="Novotny C."/>
            <person name="Magnuson J.K."/>
            <person name="Spatafora J.W."/>
            <person name="Maurice S."/>
            <person name="Pangilinan J."/>
            <person name="Andreopoulos W."/>
            <person name="LaButti K."/>
            <person name="Hundley H."/>
            <person name="Na H."/>
            <person name="Kuo A."/>
            <person name="Barry K."/>
            <person name="Lipzen A."/>
            <person name="Henrissat B."/>
            <person name="Riley R."/>
            <person name="Ahrendt S."/>
            <person name="Nagy L.G."/>
            <person name="Grigoriev I.V."/>
            <person name="Martin F."/>
            <person name="Rosso M.N."/>
        </authorList>
    </citation>
    <scope>NUCLEOTIDE SEQUENCE [LARGE SCALE GENOMIC DNA]</scope>
    <source>
        <strain evidence="12 13">CIRM-BRFM 1785</strain>
    </source>
</reference>
<evidence type="ECO:0000256" key="8">
    <source>
        <dbReference type="SAM" id="Coils"/>
    </source>
</evidence>
<evidence type="ECO:0000256" key="3">
    <source>
        <dbReference type="ARBA" id="ARBA00022723"/>
    </source>
</evidence>
<evidence type="ECO:0000256" key="7">
    <source>
        <dbReference type="PROSITE-ProRule" id="PRU00723"/>
    </source>
</evidence>
<gene>
    <name evidence="12" type="ORF">C8Q71DRAFT_225018</name>
</gene>
<evidence type="ECO:0008006" key="14">
    <source>
        <dbReference type="Google" id="ProtNLM"/>
    </source>
</evidence>